<organism evidence="2 3">
    <name type="scientific">Funneliformis mosseae</name>
    <name type="common">Endomycorrhizal fungus</name>
    <name type="synonym">Glomus mosseae</name>
    <dbReference type="NCBI Taxonomy" id="27381"/>
    <lineage>
        <taxon>Eukaryota</taxon>
        <taxon>Fungi</taxon>
        <taxon>Fungi incertae sedis</taxon>
        <taxon>Mucoromycota</taxon>
        <taxon>Glomeromycotina</taxon>
        <taxon>Glomeromycetes</taxon>
        <taxon>Glomerales</taxon>
        <taxon>Glomeraceae</taxon>
        <taxon>Funneliformis</taxon>
    </lineage>
</organism>
<evidence type="ECO:0000313" key="3">
    <source>
        <dbReference type="Proteomes" id="UP000789375"/>
    </source>
</evidence>
<gene>
    <name evidence="2" type="ORF">FMOSSE_LOCUS10509</name>
</gene>
<feature type="region of interest" description="Disordered" evidence="1">
    <location>
        <begin position="18"/>
        <end position="60"/>
    </location>
</feature>
<dbReference type="EMBL" id="CAJVPP010003525">
    <property type="protein sequence ID" value="CAG8631470.1"/>
    <property type="molecule type" value="Genomic_DNA"/>
</dbReference>
<protein>
    <submittedName>
        <fullName evidence="2">85_t:CDS:1</fullName>
    </submittedName>
</protein>
<accession>A0A9N9D951</accession>
<dbReference type="Proteomes" id="UP000789375">
    <property type="component" value="Unassembled WGS sequence"/>
</dbReference>
<sequence>MSPPNSFDNKPVVIKSKRGRKALAVSEGHIDTTGRTHIMTVRRSKPPAPKKKTTTPKPIKQTNNFCKRCEQNDEYIDLLNDRIGKLESLVNKLTNGSKLNDDENNKQPPIPQPTIQTQSISNIGTQELLNLSNQISIELFERFDQIQIQTPIQSPIPTLTPPISPFPTCEQVDFTVDWNVFPPYTQPY</sequence>
<comment type="caution">
    <text evidence="2">The sequence shown here is derived from an EMBL/GenBank/DDBJ whole genome shotgun (WGS) entry which is preliminary data.</text>
</comment>
<reference evidence="2" key="1">
    <citation type="submission" date="2021-06" db="EMBL/GenBank/DDBJ databases">
        <authorList>
            <person name="Kallberg Y."/>
            <person name="Tangrot J."/>
            <person name="Rosling A."/>
        </authorList>
    </citation>
    <scope>NUCLEOTIDE SEQUENCE</scope>
    <source>
        <strain evidence="2">87-6 pot B 2015</strain>
    </source>
</reference>
<feature type="compositionally biased region" description="Basic residues" evidence="1">
    <location>
        <begin position="40"/>
        <end position="54"/>
    </location>
</feature>
<evidence type="ECO:0000313" key="2">
    <source>
        <dbReference type="EMBL" id="CAG8631470.1"/>
    </source>
</evidence>
<proteinExistence type="predicted"/>
<evidence type="ECO:0000256" key="1">
    <source>
        <dbReference type="SAM" id="MobiDB-lite"/>
    </source>
</evidence>
<dbReference type="AlphaFoldDB" id="A0A9N9D951"/>
<name>A0A9N9D951_FUNMO</name>
<keyword evidence="3" id="KW-1185">Reference proteome</keyword>